<dbReference type="GO" id="GO:0016301">
    <property type="term" value="F:kinase activity"/>
    <property type="evidence" value="ECO:0007669"/>
    <property type="project" value="UniProtKB-KW"/>
</dbReference>
<dbReference type="Proteomes" id="UP000281431">
    <property type="component" value="Unassembled WGS sequence"/>
</dbReference>
<evidence type="ECO:0000313" key="3">
    <source>
        <dbReference type="EMBL" id="RQH01716.1"/>
    </source>
</evidence>
<gene>
    <name evidence="3" type="ORF">EA472_05150</name>
</gene>
<name>A0A3N6PQU4_NATCH</name>
<keyword evidence="3" id="KW-0808">Transferase</keyword>
<organism evidence="3 4">
    <name type="scientific">Natrarchaeobius chitinivorans</name>
    <dbReference type="NCBI Taxonomy" id="1679083"/>
    <lineage>
        <taxon>Archaea</taxon>
        <taxon>Methanobacteriati</taxon>
        <taxon>Methanobacteriota</taxon>
        <taxon>Stenosarchaea group</taxon>
        <taxon>Halobacteria</taxon>
        <taxon>Halobacteriales</taxon>
        <taxon>Natrialbaceae</taxon>
        <taxon>Natrarchaeobius</taxon>
    </lineage>
</organism>
<dbReference type="OrthoDB" id="253413at2157"/>
<evidence type="ECO:0000259" key="2">
    <source>
        <dbReference type="Pfam" id="PF13796"/>
    </source>
</evidence>
<feature type="transmembrane region" description="Helical" evidence="1">
    <location>
        <begin position="133"/>
        <end position="152"/>
    </location>
</feature>
<accession>A0A3N6PQU4</accession>
<proteinExistence type="predicted"/>
<dbReference type="EMBL" id="REFZ01000003">
    <property type="protein sequence ID" value="RQH01716.1"/>
    <property type="molecule type" value="Genomic_DNA"/>
</dbReference>
<dbReference type="Pfam" id="PF13796">
    <property type="entry name" value="Sensor"/>
    <property type="match status" value="1"/>
</dbReference>
<protein>
    <submittedName>
        <fullName evidence="3">Histidine kinase</fullName>
    </submittedName>
</protein>
<keyword evidence="1" id="KW-0812">Transmembrane</keyword>
<feature type="transmembrane region" description="Helical" evidence="1">
    <location>
        <begin position="33"/>
        <end position="54"/>
    </location>
</feature>
<keyword evidence="3" id="KW-0418">Kinase</keyword>
<sequence length="235" mass="25066">MSPSTSSERTGGFSAVDLVGVVLERRTYANLGYLLLAIPLGFAYGFLLVFGFVFGAILSVVGVGVAILLVAVICSRVLAGFERVLANALLDLELQRPEDARSSSKTGPWETLKRYLDAPSTWQSVSFLVLRSWIGIVALAFLFVLATVLSLATSPLRYPHEVEFVTVNSEPIAWSIETLPEALAALVVGVVAGLLFLHVMNAFAHVSGRIAVALLDEATSLEGEAGSRESESEPA</sequence>
<dbReference type="InterPro" id="IPR025828">
    <property type="entry name" value="Put_sensor_dom"/>
</dbReference>
<keyword evidence="4" id="KW-1185">Reference proteome</keyword>
<keyword evidence="1" id="KW-0472">Membrane</keyword>
<dbReference type="AlphaFoldDB" id="A0A3N6PQU4"/>
<feature type="transmembrane region" description="Helical" evidence="1">
    <location>
        <begin position="60"/>
        <end position="79"/>
    </location>
</feature>
<reference evidence="3 4" key="1">
    <citation type="submission" date="2018-10" db="EMBL/GenBank/DDBJ databases">
        <title>Natrarchaeobius chitinivorans gen. nov., sp. nov., and Natrarchaeobius haloalkaliphilus sp. nov., alkaliphilic, chitin-utilizing haloarchaea from hypersaline alkaline lakes.</title>
        <authorList>
            <person name="Sorokin D.Y."/>
            <person name="Elcheninov A.G."/>
            <person name="Kostrikina N.A."/>
            <person name="Bale N.J."/>
            <person name="Sinninghe Damste J.S."/>
            <person name="Khijniak T.V."/>
            <person name="Kublanov I.V."/>
            <person name="Toshchakov S.V."/>
        </authorList>
    </citation>
    <scope>NUCLEOTIDE SEQUENCE [LARGE SCALE GENOMIC DNA]</scope>
    <source>
        <strain evidence="3 4">AArcht7</strain>
    </source>
</reference>
<feature type="transmembrane region" description="Helical" evidence="1">
    <location>
        <begin position="172"/>
        <end position="197"/>
    </location>
</feature>
<evidence type="ECO:0000313" key="4">
    <source>
        <dbReference type="Proteomes" id="UP000281431"/>
    </source>
</evidence>
<feature type="domain" description="Putative sensor" evidence="2">
    <location>
        <begin position="33"/>
        <end position="215"/>
    </location>
</feature>
<evidence type="ECO:0000256" key="1">
    <source>
        <dbReference type="SAM" id="Phobius"/>
    </source>
</evidence>
<comment type="caution">
    <text evidence="3">The sequence shown here is derived from an EMBL/GenBank/DDBJ whole genome shotgun (WGS) entry which is preliminary data.</text>
</comment>
<keyword evidence="1" id="KW-1133">Transmembrane helix</keyword>